<evidence type="ECO:0000313" key="2">
    <source>
        <dbReference type="Proteomes" id="UP000626109"/>
    </source>
</evidence>
<accession>A0A813L0V4</accession>
<dbReference type="AlphaFoldDB" id="A0A813L0V4"/>
<dbReference type="EMBL" id="CAJNNW010032745">
    <property type="protein sequence ID" value="CAE8715245.1"/>
    <property type="molecule type" value="Genomic_DNA"/>
</dbReference>
<protein>
    <submittedName>
        <fullName evidence="1">Uncharacterized protein</fullName>
    </submittedName>
</protein>
<evidence type="ECO:0000313" key="1">
    <source>
        <dbReference type="EMBL" id="CAE8715245.1"/>
    </source>
</evidence>
<sequence length="61" mass="6533">AYDVQTVGSLLVQTLLRQFEEAAGDKDELFLGSACYEAASRVFKDAGFEEASSSTIPGLET</sequence>
<dbReference type="Proteomes" id="UP000626109">
    <property type="component" value="Unassembled WGS sequence"/>
</dbReference>
<reference evidence="1" key="1">
    <citation type="submission" date="2021-02" db="EMBL/GenBank/DDBJ databases">
        <authorList>
            <person name="Dougan E. K."/>
            <person name="Rhodes N."/>
            <person name="Thang M."/>
            <person name="Chan C."/>
        </authorList>
    </citation>
    <scope>NUCLEOTIDE SEQUENCE</scope>
</reference>
<feature type="non-terminal residue" evidence="1">
    <location>
        <position position="1"/>
    </location>
</feature>
<comment type="caution">
    <text evidence="1">The sequence shown here is derived from an EMBL/GenBank/DDBJ whole genome shotgun (WGS) entry which is preliminary data.</text>
</comment>
<gene>
    <name evidence="1" type="ORF">PGLA2088_LOCUS38425</name>
</gene>
<proteinExistence type="predicted"/>
<feature type="non-terminal residue" evidence="1">
    <location>
        <position position="61"/>
    </location>
</feature>
<name>A0A813L0V4_POLGL</name>
<organism evidence="1 2">
    <name type="scientific">Polarella glacialis</name>
    <name type="common">Dinoflagellate</name>
    <dbReference type="NCBI Taxonomy" id="89957"/>
    <lineage>
        <taxon>Eukaryota</taxon>
        <taxon>Sar</taxon>
        <taxon>Alveolata</taxon>
        <taxon>Dinophyceae</taxon>
        <taxon>Suessiales</taxon>
        <taxon>Suessiaceae</taxon>
        <taxon>Polarella</taxon>
    </lineage>
</organism>